<protein>
    <submittedName>
        <fullName evidence="5">FAD/NAD(P)-binding domain-containing protein</fullName>
    </submittedName>
</protein>
<dbReference type="Proteomes" id="UP001174694">
    <property type="component" value="Unassembled WGS sequence"/>
</dbReference>
<dbReference type="AlphaFoldDB" id="A0AA38VTM9"/>
<proteinExistence type="inferred from homology"/>
<organism evidence="5 6">
    <name type="scientific">Pleurostoma richardsiae</name>
    <dbReference type="NCBI Taxonomy" id="41990"/>
    <lineage>
        <taxon>Eukaryota</taxon>
        <taxon>Fungi</taxon>
        <taxon>Dikarya</taxon>
        <taxon>Ascomycota</taxon>
        <taxon>Pezizomycotina</taxon>
        <taxon>Sordariomycetes</taxon>
        <taxon>Sordariomycetidae</taxon>
        <taxon>Calosphaeriales</taxon>
        <taxon>Pleurostomataceae</taxon>
        <taxon>Pleurostoma</taxon>
    </lineage>
</organism>
<comment type="caution">
    <text evidence="5">The sequence shown here is derived from an EMBL/GenBank/DDBJ whole genome shotgun (WGS) entry which is preliminary data.</text>
</comment>
<keyword evidence="4" id="KW-0560">Oxidoreductase</keyword>
<accession>A0AA38VTM9</accession>
<evidence type="ECO:0000313" key="5">
    <source>
        <dbReference type="EMBL" id="KAJ9144929.1"/>
    </source>
</evidence>
<evidence type="ECO:0000313" key="6">
    <source>
        <dbReference type="Proteomes" id="UP001174694"/>
    </source>
</evidence>
<evidence type="ECO:0000256" key="3">
    <source>
        <dbReference type="ARBA" id="ARBA00022827"/>
    </source>
</evidence>
<dbReference type="InterPro" id="IPR036188">
    <property type="entry name" value="FAD/NAD-bd_sf"/>
</dbReference>
<sequence>MAPHANVDLSSPKESVAAEPYVIPDTCLGVRRPIRVLVIGFGVSGINVARVLGQQIENSNITLQIYEKNPELGGTWFENVYPGCACDIPAVNYQFSWHPKTDWTSYYASSQEILGYLKNVVSLYNLDSFVKLNHRVVGAWWDDNKGQWAVKIQPGDDPNVTFYDHGEVLINATGVLNHWKWPNIPGLEKFKNRVHTAAWDNSIDLAGKTVGVIGNGSSAVQVIPAVYDQVRKMKCFIRSPAWVTAGFASKYAGPNGANVNYTEEQKNSFAENSDEYLAYRKDVEKEINQNFAMMIKGTPEQVEAQEFSEREMTRKLQLKPDLIEKLIPKEFAVGCRRPTPGNGYLERISDDKCDVTFSRIKEITENGLVTEDGTEHKLDVLICATGFDVSFRPRFPIVGENGVDMRDAFKDSPETYISVMAPNFPNYFMILGPFGPYGHGSVIPAVEAITRYIEIVLRKFQIENIKSLVPKKEAVVDFRHHRELYLKRTVWDAPCRSWFKLGANGDVIMMWPGTRLHFFDVLLHPRWEDYNWEYTSQNRFSYWGNGFTLADKGEPGTDMAWYINGV</sequence>
<dbReference type="GO" id="GO:0050661">
    <property type="term" value="F:NADP binding"/>
    <property type="evidence" value="ECO:0007669"/>
    <property type="project" value="InterPro"/>
</dbReference>
<keyword evidence="3" id="KW-0274">FAD</keyword>
<dbReference type="InterPro" id="IPR020946">
    <property type="entry name" value="Flavin_mOase-like"/>
</dbReference>
<evidence type="ECO:0000256" key="1">
    <source>
        <dbReference type="ARBA" id="ARBA00010139"/>
    </source>
</evidence>
<keyword evidence="6" id="KW-1185">Reference proteome</keyword>
<dbReference type="SUPFAM" id="SSF51905">
    <property type="entry name" value="FAD/NAD(P)-binding domain"/>
    <property type="match status" value="1"/>
</dbReference>
<dbReference type="GO" id="GO:0050660">
    <property type="term" value="F:flavin adenine dinucleotide binding"/>
    <property type="evidence" value="ECO:0007669"/>
    <property type="project" value="InterPro"/>
</dbReference>
<dbReference type="InterPro" id="IPR051209">
    <property type="entry name" value="FAD-bind_Monooxygenase_sf"/>
</dbReference>
<keyword evidence="2" id="KW-0285">Flavoprotein</keyword>
<name>A0AA38VTM9_9PEZI</name>
<evidence type="ECO:0000256" key="2">
    <source>
        <dbReference type="ARBA" id="ARBA00022630"/>
    </source>
</evidence>
<reference evidence="5" key="1">
    <citation type="submission" date="2022-07" db="EMBL/GenBank/DDBJ databases">
        <title>Fungi with potential for degradation of polypropylene.</title>
        <authorList>
            <person name="Gostincar C."/>
        </authorList>
    </citation>
    <scope>NUCLEOTIDE SEQUENCE</scope>
    <source>
        <strain evidence="5">EXF-13308</strain>
    </source>
</reference>
<dbReference type="Pfam" id="PF00743">
    <property type="entry name" value="FMO-like"/>
    <property type="match status" value="1"/>
</dbReference>
<dbReference type="GO" id="GO:0004499">
    <property type="term" value="F:N,N-dimethylaniline monooxygenase activity"/>
    <property type="evidence" value="ECO:0007669"/>
    <property type="project" value="InterPro"/>
</dbReference>
<comment type="similarity">
    <text evidence="1">Belongs to the FAD-binding monooxygenase family.</text>
</comment>
<dbReference type="PANTHER" id="PTHR42877:SF8">
    <property type="entry name" value="MONOOXYGENASE"/>
    <property type="match status" value="1"/>
</dbReference>
<dbReference type="EMBL" id="JANBVO010000015">
    <property type="protein sequence ID" value="KAJ9144929.1"/>
    <property type="molecule type" value="Genomic_DNA"/>
</dbReference>
<evidence type="ECO:0000256" key="4">
    <source>
        <dbReference type="ARBA" id="ARBA00023002"/>
    </source>
</evidence>
<dbReference type="PANTHER" id="PTHR42877">
    <property type="entry name" value="L-ORNITHINE N(5)-MONOOXYGENASE-RELATED"/>
    <property type="match status" value="1"/>
</dbReference>
<dbReference type="Gene3D" id="3.50.50.60">
    <property type="entry name" value="FAD/NAD(P)-binding domain"/>
    <property type="match status" value="2"/>
</dbReference>
<gene>
    <name evidence="5" type="ORF">NKR23_g5698</name>
</gene>